<keyword evidence="3" id="KW-1185">Reference proteome</keyword>
<dbReference type="VEuPathDB" id="FungiDB:GLRG_05513"/>
<dbReference type="GeneID" id="24410878"/>
<evidence type="ECO:0000313" key="2">
    <source>
        <dbReference type="EMBL" id="EFQ30369.1"/>
    </source>
</evidence>
<organism evidence="3">
    <name type="scientific">Colletotrichum graminicola (strain M1.001 / M2 / FGSC 10212)</name>
    <name type="common">Maize anthracnose fungus</name>
    <name type="synonym">Glomerella graminicola</name>
    <dbReference type="NCBI Taxonomy" id="645133"/>
    <lineage>
        <taxon>Eukaryota</taxon>
        <taxon>Fungi</taxon>
        <taxon>Dikarya</taxon>
        <taxon>Ascomycota</taxon>
        <taxon>Pezizomycotina</taxon>
        <taxon>Sordariomycetes</taxon>
        <taxon>Hypocreomycetidae</taxon>
        <taxon>Glomerellales</taxon>
        <taxon>Glomerellaceae</taxon>
        <taxon>Colletotrichum</taxon>
        <taxon>Colletotrichum graminicola species complex</taxon>
    </lineage>
</organism>
<proteinExistence type="predicted"/>
<dbReference type="Proteomes" id="UP000008782">
    <property type="component" value="Unassembled WGS sequence"/>
</dbReference>
<name>E3QHN1_COLGM</name>
<dbReference type="HOGENOM" id="CLU_2527328_0_0_1"/>
<gene>
    <name evidence="2" type="ORF">GLRG_05513</name>
</gene>
<protein>
    <submittedName>
        <fullName evidence="2">Uncharacterized protein</fullName>
    </submittedName>
</protein>
<dbReference type="RefSeq" id="XP_008094389.1">
    <property type="nucleotide sequence ID" value="XM_008096198.1"/>
</dbReference>
<accession>E3QHN1</accession>
<feature type="region of interest" description="Disordered" evidence="1">
    <location>
        <begin position="24"/>
        <end position="44"/>
    </location>
</feature>
<reference evidence="3" key="1">
    <citation type="journal article" date="2012" name="Nat. Genet.">
        <title>Lifestyle transitions in plant pathogenic Colletotrichum fungi deciphered by genome and transcriptome analyses.</title>
        <authorList>
            <person name="O'Connell R.J."/>
            <person name="Thon M.R."/>
            <person name="Hacquard S."/>
            <person name="Amyotte S.G."/>
            <person name="Kleemann J."/>
            <person name="Torres M.F."/>
            <person name="Damm U."/>
            <person name="Buiate E.A."/>
            <person name="Epstein L."/>
            <person name="Alkan N."/>
            <person name="Altmueller J."/>
            <person name="Alvarado-Balderrama L."/>
            <person name="Bauser C.A."/>
            <person name="Becker C."/>
            <person name="Birren B.W."/>
            <person name="Chen Z."/>
            <person name="Choi J."/>
            <person name="Crouch J.A."/>
            <person name="Duvick J.P."/>
            <person name="Farman M.A."/>
            <person name="Gan P."/>
            <person name="Heiman D."/>
            <person name="Henrissat B."/>
            <person name="Howard R.J."/>
            <person name="Kabbage M."/>
            <person name="Koch C."/>
            <person name="Kracher B."/>
            <person name="Kubo Y."/>
            <person name="Law A.D."/>
            <person name="Lebrun M.-H."/>
            <person name="Lee Y.-H."/>
            <person name="Miyara I."/>
            <person name="Moore N."/>
            <person name="Neumann U."/>
            <person name="Nordstroem K."/>
            <person name="Panaccione D.G."/>
            <person name="Panstruga R."/>
            <person name="Place M."/>
            <person name="Proctor R.H."/>
            <person name="Prusky D."/>
            <person name="Rech G."/>
            <person name="Reinhardt R."/>
            <person name="Rollins J.A."/>
            <person name="Rounsley S."/>
            <person name="Schardl C.L."/>
            <person name="Schwartz D.C."/>
            <person name="Shenoy N."/>
            <person name="Shirasu K."/>
            <person name="Sikhakolli U.R."/>
            <person name="Stueber K."/>
            <person name="Sukno S.A."/>
            <person name="Sweigard J.A."/>
            <person name="Takano Y."/>
            <person name="Takahara H."/>
            <person name="Trail F."/>
            <person name="van der Does H.C."/>
            <person name="Voll L.M."/>
            <person name="Will I."/>
            <person name="Young S."/>
            <person name="Zeng Q."/>
            <person name="Zhang J."/>
            <person name="Zhou S."/>
            <person name="Dickman M.B."/>
            <person name="Schulze-Lefert P."/>
            <person name="Ver Loren van Themaat E."/>
            <person name="Ma L.-J."/>
            <person name="Vaillancourt L.J."/>
        </authorList>
    </citation>
    <scope>NUCLEOTIDE SEQUENCE [LARGE SCALE GENOMIC DNA]</scope>
    <source>
        <strain evidence="3">M1.001 / M2 / FGSC 10212</strain>
    </source>
</reference>
<dbReference type="AlphaFoldDB" id="E3QHN1"/>
<sequence length="84" mass="9645">MLDDYPCNLPVTALYAYDRYPWPSSGKAESRFANSQRSDRAGSYDEKPIARANFNKRILLYASQNFKLILRTSLHGAFDYNSIC</sequence>
<dbReference type="EMBL" id="GG697349">
    <property type="protein sequence ID" value="EFQ30369.1"/>
    <property type="molecule type" value="Genomic_DNA"/>
</dbReference>
<evidence type="ECO:0000256" key="1">
    <source>
        <dbReference type="SAM" id="MobiDB-lite"/>
    </source>
</evidence>
<evidence type="ECO:0000313" key="3">
    <source>
        <dbReference type="Proteomes" id="UP000008782"/>
    </source>
</evidence>